<keyword evidence="3 8" id="KW-0547">Nucleotide-binding</keyword>
<dbReference type="InterPro" id="IPR006194">
    <property type="entry name" value="Gly-tRNA-synth_heterodimer"/>
</dbReference>
<dbReference type="EC" id="6.1.1.14" evidence="8"/>
<dbReference type="GO" id="GO:0006426">
    <property type="term" value="P:glycyl-tRNA aminoacylation"/>
    <property type="evidence" value="ECO:0007669"/>
    <property type="project" value="UniProtKB-UniRule"/>
</dbReference>
<dbReference type="GO" id="GO:0005524">
    <property type="term" value="F:ATP binding"/>
    <property type="evidence" value="ECO:0007669"/>
    <property type="project" value="UniProtKB-UniRule"/>
</dbReference>
<dbReference type="PANTHER" id="PTHR30075:SF2">
    <property type="entry name" value="GLYCINE--TRNA LIGASE, CHLOROPLASTIC_MITOCHONDRIAL 2"/>
    <property type="match status" value="1"/>
</dbReference>
<evidence type="ECO:0000256" key="8">
    <source>
        <dbReference type="HAMAP-Rule" id="MF_00255"/>
    </source>
</evidence>
<protein>
    <recommendedName>
        <fullName evidence="8">Glycine--tRNA ligase beta subunit</fullName>
        <ecNumber evidence="8">6.1.1.14</ecNumber>
    </recommendedName>
    <alternativeName>
        <fullName evidence="8">Glycyl-tRNA synthetase beta subunit</fullName>
        <shortName evidence="8">GlyRS</shortName>
    </alternativeName>
</protein>
<evidence type="ECO:0000313" key="9">
    <source>
        <dbReference type="EMBL" id="XBJ29799.1"/>
    </source>
</evidence>
<dbReference type="PRINTS" id="PR01045">
    <property type="entry name" value="TRNASYNTHGB"/>
</dbReference>
<dbReference type="EMBL" id="CP155620">
    <property type="protein sequence ID" value="XBJ29799.1"/>
    <property type="molecule type" value="Genomic_DNA"/>
</dbReference>
<evidence type="ECO:0000256" key="6">
    <source>
        <dbReference type="ARBA" id="ARBA00023146"/>
    </source>
</evidence>
<dbReference type="HAMAP" id="MF_00255">
    <property type="entry name" value="Gly_tRNA_synth_beta"/>
    <property type="match status" value="1"/>
</dbReference>
<evidence type="ECO:0000256" key="1">
    <source>
        <dbReference type="ARBA" id="ARBA00008226"/>
    </source>
</evidence>
<keyword evidence="5 8" id="KW-0648">Protein biosynthesis</keyword>
<proteinExistence type="inferred from homology"/>
<dbReference type="PANTHER" id="PTHR30075">
    <property type="entry name" value="GLYCYL-TRNA SYNTHETASE"/>
    <property type="match status" value="1"/>
</dbReference>
<accession>A0AAU7E8I0</accession>
<dbReference type="AlphaFoldDB" id="A0AAU7E8I0"/>
<keyword evidence="2 8" id="KW-0436">Ligase</keyword>
<dbReference type="Pfam" id="PF02092">
    <property type="entry name" value="tRNA_synt_2f"/>
    <property type="match status" value="1"/>
</dbReference>
<dbReference type="NCBIfam" id="TIGR00211">
    <property type="entry name" value="glyS"/>
    <property type="match status" value="1"/>
</dbReference>
<sequence>MDNKTLLIEIGVEELPAIPLLKELPNIKNKWQELLKQYHLESEFEFFYTPRRLVLFHSDFKEKQDNNFIEIIGAPKAIAYKDGKLTNAGLSFLEKAGISENELDFKEIKGKEVLYHQKEIIGLASTQILGEMIEKFIKSLHFGKSMRWGDKDFEFIRAIRSLACIFSDQLVEFEIFGVKSAKKTFVHRSVSYDLMEFKNTQDYFVLLEKNYVLLDPKKREEKILKDFKFIEETQKITIAQDDELLAEVVAITEYPKALLGNFEKEFLEIPSEVIITSMRDNQRYFAVFNNNNLSNHFIVVSNAVCEDYSKVIHGNERVLRARLSDAMFFWQNDLKHGLEPSKLSKMTYFEGLGSMQDKSEREKEVAKILCEMYRNDKKEEILKAIEYAKADLDTQMVYEFTELQGIMGSYYAKTMGLSYELCLALREQYLPNSDKSELPSTEFSSIVALANKIDTLMGLFAIGKIPSGTKDPYALRRAANGIIKIALKINKAFELDFLLNHLAKNYPRFDINALKDFILERLYTFYDINASFVKAVLSSKNSDLVYIDSCIKALIEISKKDDFGENFSTFKRLANIATPNEAKINESLFTHKAESDLYEKFKTCLTHNRTKEILESLFALKPQIDAFFDEVMINVEDEKLKTNRQALIYCIYKEFLKIADIKELSL</sequence>
<comment type="subcellular location">
    <subcellularLocation>
        <location evidence="8">Cytoplasm</location>
    </subcellularLocation>
</comment>
<dbReference type="GO" id="GO:0005829">
    <property type="term" value="C:cytosol"/>
    <property type="evidence" value="ECO:0007669"/>
    <property type="project" value="TreeGrafter"/>
</dbReference>
<organism evidence="9">
    <name type="scientific">Campylobacter sp. CCS1377</name>
    <dbReference type="NCBI Taxonomy" id="3158229"/>
    <lineage>
        <taxon>Bacteria</taxon>
        <taxon>Pseudomonadati</taxon>
        <taxon>Campylobacterota</taxon>
        <taxon>Epsilonproteobacteria</taxon>
        <taxon>Campylobacterales</taxon>
        <taxon>Campylobacteraceae</taxon>
        <taxon>Campylobacter</taxon>
    </lineage>
</organism>
<comment type="subunit">
    <text evidence="8">Tetramer of two alpha and two beta subunits.</text>
</comment>
<evidence type="ECO:0000256" key="2">
    <source>
        <dbReference type="ARBA" id="ARBA00022598"/>
    </source>
</evidence>
<dbReference type="PROSITE" id="PS50861">
    <property type="entry name" value="AA_TRNA_LIGASE_II_GLYAB"/>
    <property type="match status" value="1"/>
</dbReference>
<name>A0AAU7E8I0_9BACT</name>
<dbReference type="GO" id="GO:0004820">
    <property type="term" value="F:glycine-tRNA ligase activity"/>
    <property type="evidence" value="ECO:0007669"/>
    <property type="project" value="UniProtKB-UniRule"/>
</dbReference>
<dbReference type="InterPro" id="IPR015944">
    <property type="entry name" value="Gly-tRNA-synth_bsu"/>
</dbReference>
<keyword evidence="6 8" id="KW-0030">Aminoacyl-tRNA synthetase</keyword>
<comment type="similarity">
    <text evidence="1 8">Belongs to the class-II aminoacyl-tRNA synthetase family.</text>
</comment>
<evidence type="ECO:0000256" key="5">
    <source>
        <dbReference type="ARBA" id="ARBA00022917"/>
    </source>
</evidence>
<reference evidence="9" key="1">
    <citation type="submission" date="2024-05" db="EMBL/GenBank/DDBJ databases">
        <title>Campylobacter coli isolated from environmental waters in Slovenia.</title>
        <authorList>
            <person name="Zautner A.E."/>
            <person name="Bunk B."/>
            <person name="Riedel T."/>
            <person name="Sproeer C."/>
        </authorList>
    </citation>
    <scope>NUCLEOTIDE SEQUENCE</scope>
    <source>
        <strain evidence="9">CCS1377</strain>
    </source>
</reference>
<comment type="catalytic activity">
    <reaction evidence="7 8">
        <text>tRNA(Gly) + glycine + ATP = glycyl-tRNA(Gly) + AMP + diphosphate</text>
        <dbReference type="Rhea" id="RHEA:16013"/>
        <dbReference type="Rhea" id="RHEA-COMP:9664"/>
        <dbReference type="Rhea" id="RHEA-COMP:9683"/>
        <dbReference type="ChEBI" id="CHEBI:30616"/>
        <dbReference type="ChEBI" id="CHEBI:33019"/>
        <dbReference type="ChEBI" id="CHEBI:57305"/>
        <dbReference type="ChEBI" id="CHEBI:78442"/>
        <dbReference type="ChEBI" id="CHEBI:78522"/>
        <dbReference type="ChEBI" id="CHEBI:456215"/>
        <dbReference type="EC" id="6.1.1.14"/>
    </reaction>
</comment>
<keyword evidence="8" id="KW-0963">Cytoplasm</keyword>
<evidence type="ECO:0000256" key="7">
    <source>
        <dbReference type="ARBA" id="ARBA00047937"/>
    </source>
</evidence>
<evidence type="ECO:0000256" key="3">
    <source>
        <dbReference type="ARBA" id="ARBA00022741"/>
    </source>
</evidence>
<dbReference type="RefSeq" id="WP_134238416.1">
    <property type="nucleotide sequence ID" value="NZ_CP155620.1"/>
</dbReference>
<evidence type="ECO:0000256" key="4">
    <source>
        <dbReference type="ARBA" id="ARBA00022840"/>
    </source>
</evidence>
<gene>
    <name evidence="8 9" type="primary">glyS</name>
    <name evidence="9" type="ORF">AAH949_02910</name>
</gene>
<keyword evidence="4 8" id="KW-0067">ATP-binding</keyword>